<name>A0A9P7V142_9AGAR</name>
<reference evidence="3" key="1">
    <citation type="journal article" date="2021" name="Genome Biol. Evol.">
        <title>The assembled and annotated genome of the fairy-ring fungus Marasmius oreades.</title>
        <authorList>
            <person name="Hiltunen M."/>
            <person name="Ament-Velasquez S.L."/>
            <person name="Johannesson H."/>
        </authorList>
    </citation>
    <scope>NUCLEOTIDE SEQUENCE</scope>
    <source>
        <strain evidence="3">03SP1</strain>
    </source>
</reference>
<feature type="signal peptide" evidence="2">
    <location>
        <begin position="1"/>
        <end position="18"/>
    </location>
</feature>
<sequence>MRLTFVALLSVLFLAVRAAPIQERTPDNIAREPVGEDSESFRREPEAEPLTPVWRSREAEPEPFTPVWRREVV</sequence>
<dbReference type="AlphaFoldDB" id="A0A9P7V142"/>
<dbReference type="KEGG" id="more:E1B28_000353"/>
<dbReference type="GeneID" id="66069429"/>
<organism evidence="3 4">
    <name type="scientific">Marasmius oreades</name>
    <name type="common">fairy-ring Marasmius</name>
    <dbReference type="NCBI Taxonomy" id="181124"/>
    <lineage>
        <taxon>Eukaryota</taxon>
        <taxon>Fungi</taxon>
        <taxon>Dikarya</taxon>
        <taxon>Basidiomycota</taxon>
        <taxon>Agaricomycotina</taxon>
        <taxon>Agaricomycetes</taxon>
        <taxon>Agaricomycetidae</taxon>
        <taxon>Agaricales</taxon>
        <taxon>Marasmiineae</taxon>
        <taxon>Marasmiaceae</taxon>
        <taxon>Marasmius</taxon>
    </lineage>
</organism>
<evidence type="ECO:0000313" key="3">
    <source>
        <dbReference type="EMBL" id="KAG7098394.1"/>
    </source>
</evidence>
<protein>
    <submittedName>
        <fullName evidence="3">Uncharacterized protein</fullName>
    </submittedName>
</protein>
<dbReference type="RefSeq" id="XP_043014864.1">
    <property type="nucleotide sequence ID" value="XM_043146164.1"/>
</dbReference>
<dbReference type="EMBL" id="CM032181">
    <property type="protein sequence ID" value="KAG7098394.1"/>
    <property type="molecule type" value="Genomic_DNA"/>
</dbReference>
<feature type="compositionally biased region" description="Basic and acidic residues" evidence="1">
    <location>
        <begin position="27"/>
        <end position="46"/>
    </location>
</feature>
<evidence type="ECO:0000256" key="2">
    <source>
        <dbReference type="SAM" id="SignalP"/>
    </source>
</evidence>
<feature type="region of interest" description="Disordered" evidence="1">
    <location>
        <begin position="27"/>
        <end position="56"/>
    </location>
</feature>
<dbReference type="Proteomes" id="UP001049176">
    <property type="component" value="Chromosome 1"/>
</dbReference>
<evidence type="ECO:0000313" key="4">
    <source>
        <dbReference type="Proteomes" id="UP001049176"/>
    </source>
</evidence>
<feature type="chain" id="PRO_5040509863" evidence="2">
    <location>
        <begin position="19"/>
        <end position="73"/>
    </location>
</feature>
<keyword evidence="2" id="KW-0732">Signal</keyword>
<keyword evidence="4" id="KW-1185">Reference proteome</keyword>
<gene>
    <name evidence="3" type="ORF">E1B28_000353</name>
</gene>
<proteinExistence type="predicted"/>
<accession>A0A9P7V142</accession>
<evidence type="ECO:0000256" key="1">
    <source>
        <dbReference type="SAM" id="MobiDB-lite"/>
    </source>
</evidence>
<comment type="caution">
    <text evidence="3">The sequence shown here is derived from an EMBL/GenBank/DDBJ whole genome shotgun (WGS) entry which is preliminary data.</text>
</comment>